<feature type="region of interest" description="Disordered" evidence="1">
    <location>
        <begin position="171"/>
        <end position="191"/>
    </location>
</feature>
<evidence type="ECO:0000256" key="1">
    <source>
        <dbReference type="SAM" id="MobiDB-lite"/>
    </source>
</evidence>
<gene>
    <name evidence="2" type="ORF">CCHR01_15438</name>
</gene>
<dbReference type="EMBL" id="JAQOWY010000446">
    <property type="protein sequence ID" value="KAK1841938.1"/>
    <property type="molecule type" value="Genomic_DNA"/>
</dbReference>
<comment type="caution">
    <text evidence="2">The sequence shown here is derived from an EMBL/GenBank/DDBJ whole genome shotgun (WGS) entry which is preliminary data.</text>
</comment>
<feature type="compositionally biased region" description="Polar residues" evidence="1">
    <location>
        <begin position="33"/>
        <end position="50"/>
    </location>
</feature>
<dbReference type="Proteomes" id="UP001243330">
    <property type="component" value="Unassembled WGS sequence"/>
</dbReference>
<proteinExistence type="predicted"/>
<dbReference type="AlphaFoldDB" id="A0AAD9EBE6"/>
<sequence length="191" mass="21484">MITDYNPQVRIRSPSPLQVAGERRNPKDAYARTPSSCPSSNDRRPTTNLAPSPRPVSLTLASQRELGKPISRVSHQSRTLYDGKVQRRTQTDAAAWLQWDGASWMLFSAAPRHIPLEPYLDYYFHSPIGYIALNKPVETIWNSFVAAVRKCYVSAPPSPLAHLHNVEPSPRLRGQLRTTKESLFPRPNASV</sequence>
<name>A0AAD9EBE6_9PEZI</name>
<reference evidence="2" key="1">
    <citation type="submission" date="2023-01" db="EMBL/GenBank/DDBJ databases">
        <title>Colletotrichum chrysophilum M932 genome sequence.</title>
        <authorList>
            <person name="Baroncelli R."/>
        </authorList>
    </citation>
    <scope>NUCLEOTIDE SEQUENCE</scope>
    <source>
        <strain evidence="2">M932</strain>
    </source>
</reference>
<protein>
    <submittedName>
        <fullName evidence="2">Uncharacterized protein</fullName>
    </submittedName>
</protein>
<keyword evidence="3" id="KW-1185">Reference proteome</keyword>
<organism evidence="2 3">
    <name type="scientific">Colletotrichum chrysophilum</name>
    <dbReference type="NCBI Taxonomy" id="1836956"/>
    <lineage>
        <taxon>Eukaryota</taxon>
        <taxon>Fungi</taxon>
        <taxon>Dikarya</taxon>
        <taxon>Ascomycota</taxon>
        <taxon>Pezizomycotina</taxon>
        <taxon>Sordariomycetes</taxon>
        <taxon>Hypocreomycetidae</taxon>
        <taxon>Glomerellales</taxon>
        <taxon>Glomerellaceae</taxon>
        <taxon>Colletotrichum</taxon>
        <taxon>Colletotrichum gloeosporioides species complex</taxon>
    </lineage>
</organism>
<feature type="region of interest" description="Disordered" evidence="1">
    <location>
        <begin position="1"/>
        <end position="55"/>
    </location>
</feature>
<accession>A0AAD9EBE6</accession>
<evidence type="ECO:0000313" key="3">
    <source>
        <dbReference type="Proteomes" id="UP001243330"/>
    </source>
</evidence>
<feature type="compositionally biased region" description="Basic and acidic residues" evidence="1">
    <location>
        <begin position="21"/>
        <end position="30"/>
    </location>
</feature>
<evidence type="ECO:0000313" key="2">
    <source>
        <dbReference type="EMBL" id="KAK1841938.1"/>
    </source>
</evidence>